<evidence type="ECO:0000256" key="1">
    <source>
        <dbReference type="SAM" id="MobiDB-lite"/>
    </source>
</evidence>
<evidence type="ECO:0000313" key="3">
    <source>
        <dbReference type="EMBL" id="SEQ75407.1"/>
    </source>
</evidence>
<dbReference type="EMBL" id="FOGC01000006">
    <property type="protein sequence ID" value="SEQ75407.1"/>
    <property type="molecule type" value="Genomic_DNA"/>
</dbReference>
<sequence>MKTLIKIVSVLALTASLSGCILPPWGGPGGGGGGGGGGPGGPHYGFSQSR</sequence>
<dbReference type="STRING" id="988801.SAMN05216522_10695"/>
<dbReference type="Proteomes" id="UP000242515">
    <property type="component" value="Unassembled WGS sequence"/>
</dbReference>
<accession>A0A1H9ILK7</accession>
<protein>
    <recommendedName>
        <fullName evidence="5">Lipoprotein</fullName>
    </recommendedName>
</protein>
<feature type="region of interest" description="Disordered" evidence="1">
    <location>
        <begin position="28"/>
        <end position="50"/>
    </location>
</feature>
<feature type="chain" id="PRO_5017239956" description="Lipoprotein" evidence="2">
    <location>
        <begin position="22"/>
        <end position="50"/>
    </location>
</feature>
<proteinExistence type="predicted"/>
<dbReference type="PROSITE" id="PS51257">
    <property type="entry name" value="PROKAR_LIPOPROTEIN"/>
    <property type="match status" value="1"/>
</dbReference>
<feature type="signal peptide" evidence="2">
    <location>
        <begin position="1"/>
        <end position="21"/>
    </location>
</feature>
<name>A0A1H9ILK7_9GAMM</name>
<feature type="compositionally biased region" description="Gly residues" evidence="1">
    <location>
        <begin position="28"/>
        <end position="43"/>
    </location>
</feature>
<organism evidence="3 4">
    <name type="scientific">Rosenbergiella nectarea</name>
    <dbReference type="NCBI Taxonomy" id="988801"/>
    <lineage>
        <taxon>Bacteria</taxon>
        <taxon>Pseudomonadati</taxon>
        <taxon>Pseudomonadota</taxon>
        <taxon>Gammaproteobacteria</taxon>
        <taxon>Enterobacterales</taxon>
        <taxon>Erwiniaceae</taxon>
        <taxon>Rosenbergiella</taxon>
    </lineage>
</organism>
<gene>
    <name evidence="3" type="ORF">SAMN05216522_10695</name>
</gene>
<evidence type="ECO:0008006" key="5">
    <source>
        <dbReference type="Google" id="ProtNLM"/>
    </source>
</evidence>
<evidence type="ECO:0000313" key="4">
    <source>
        <dbReference type="Proteomes" id="UP000242515"/>
    </source>
</evidence>
<reference evidence="4" key="1">
    <citation type="submission" date="2016-10" db="EMBL/GenBank/DDBJ databases">
        <authorList>
            <person name="Varghese N."/>
            <person name="Submissions S."/>
        </authorList>
    </citation>
    <scope>NUCLEOTIDE SEQUENCE [LARGE SCALE GENOMIC DNA]</scope>
    <source>
        <strain evidence="4">8N4</strain>
    </source>
</reference>
<dbReference type="AlphaFoldDB" id="A0A1H9ILK7"/>
<keyword evidence="2" id="KW-0732">Signal</keyword>
<evidence type="ECO:0000256" key="2">
    <source>
        <dbReference type="SAM" id="SignalP"/>
    </source>
</evidence>
<keyword evidence="4" id="KW-1185">Reference proteome</keyword>
<dbReference type="RefSeq" id="WP_177173120.1">
    <property type="nucleotide sequence ID" value="NZ_FOGC01000006.1"/>
</dbReference>